<evidence type="ECO:0000256" key="1">
    <source>
        <dbReference type="SAM" id="MobiDB-lite"/>
    </source>
</evidence>
<reference evidence="2" key="1">
    <citation type="submission" date="2020-05" db="EMBL/GenBank/DDBJ databases">
        <title>WGS assembly of Panicum virgatum.</title>
        <authorList>
            <person name="Lovell J.T."/>
            <person name="Jenkins J."/>
            <person name="Shu S."/>
            <person name="Juenger T.E."/>
            <person name="Schmutz J."/>
        </authorList>
    </citation>
    <scope>NUCLEOTIDE SEQUENCE</scope>
    <source>
        <strain evidence="2">AP13</strain>
    </source>
</reference>
<feature type="compositionally biased region" description="Low complexity" evidence="1">
    <location>
        <begin position="7"/>
        <end position="16"/>
    </location>
</feature>
<feature type="compositionally biased region" description="Basic residues" evidence="1">
    <location>
        <begin position="17"/>
        <end position="34"/>
    </location>
</feature>
<proteinExistence type="predicted"/>
<dbReference type="AlphaFoldDB" id="A0A8T0TPD1"/>
<sequence length="159" mass="17528">MVPGTPPRRGALAALPPRHKPRRARWKIHARRLLRPPPRSPSSKIRAPLASPVLHGSPCEVHSPPRRRPRIVPSIDRRSSRPLLPPQSLASDPRRHLEADPTATLQYPTLKELSIIDRLGICPRLSPDCPPALRISALLQGSLMDTYGNINKLCAGSCS</sequence>
<evidence type="ECO:0000313" key="2">
    <source>
        <dbReference type="EMBL" id="KAG2611578.1"/>
    </source>
</evidence>
<name>A0A8T0TPD1_PANVG</name>
<comment type="caution">
    <text evidence="2">The sequence shown here is derived from an EMBL/GenBank/DDBJ whole genome shotgun (WGS) entry which is preliminary data.</text>
</comment>
<evidence type="ECO:0000313" key="3">
    <source>
        <dbReference type="Proteomes" id="UP000823388"/>
    </source>
</evidence>
<gene>
    <name evidence="2" type="ORF">PVAP13_4KG116700</name>
</gene>
<dbReference type="EMBL" id="CM029043">
    <property type="protein sequence ID" value="KAG2611578.1"/>
    <property type="molecule type" value="Genomic_DNA"/>
</dbReference>
<dbReference type="Proteomes" id="UP000823388">
    <property type="component" value="Chromosome 4K"/>
</dbReference>
<organism evidence="2 3">
    <name type="scientific">Panicum virgatum</name>
    <name type="common">Blackwell switchgrass</name>
    <dbReference type="NCBI Taxonomy" id="38727"/>
    <lineage>
        <taxon>Eukaryota</taxon>
        <taxon>Viridiplantae</taxon>
        <taxon>Streptophyta</taxon>
        <taxon>Embryophyta</taxon>
        <taxon>Tracheophyta</taxon>
        <taxon>Spermatophyta</taxon>
        <taxon>Magnoliopsida</taxon>
        <taxon>Liliopsida</taxon>
        <taxon>Poales</taxon>
        <taxon>Poaceae</taxon>
        <taxon>PACMAD clade</taxon>
        <taxon>Panicoideae</taxon>
        <taxon>Panicodae</taxon>
        <taxon>Paniceae</taxon>
        <taxon>Panicinae</taxon>
        <taxon>Panicum</taxon>
        <taxon>Panicum sect. Hiantes</taxon>
    </lineage>
</organism>
<feature type="region of interest" description="Disordered" evidence="1">
    <location>
        <begin position="1"/>
        <end position="98"/>
    </location>
</feature>
<accession>A0A8T0TPD1</accession>
<protein>
    <submittedName>
        <fullName evidence="2">Uncharacterized protein</fullName>
    </submittedName>
</protein>
<keyword evidence="3" id="KW-1185">Reference proteome</keyword>